<dbReference type="InterPro" id="IPR006204">
    <property type="entry name" value="GHMP_kinase_N_dom"/>
</dbReference>
<comment type="similarity">
    <text evidence="1 11">Belongs to the GHMP kinase family. GalK subfamily.</text>
</comment>
<dbReference type="InterPro" id="IPR019741">
    <property type="entry name" value="Galactokinase_CS"/>
</dbReference>
<evidence type="ECO:0000256" key="3">
    <source>
        <dbReference type="ARBA" id="ARBA00022679"/>
    </source>
</evidence>
<feature type="binding site" evidence="11">
    <location>
        <position position="163"/>
    </location>
    <ligand>
        <name>Mg(2+)</name>
        <dbReference type="ChEBI" id="CHEBI:18420"/>
    </ligand>
</feature>
<keyword evidence="3 11" id="KW-0808">Transferase</keyword>
<accession>E6TQD8</accession>
<dbReference type="InterPro" id="IPR020568">
    <property type="entry name" value="Ribosomal_Su5_D2-typ_SF"/>
</dbReference>
<feature type="binding site" evidence="11">
    <location>
        <begin position="125"/>
        <end position="131"/>
    </location>
    <ligand>
        <name>ATP</name>
        <dbReference type="ChEBI" id="CHEBI:30616"/>
    </ligand>
</feature>
<dbReference type="AlphaFoldDB" id="E6TQD8"/>
<dbReference type="PROSITE" id="PS00106">
    <property type="entry name" value="GALACTOKINASE"/>
    <property type="match status" value="1"/>
</dbReference>
<dbReference type="Pfam" id="PF10509">
    <property type="entry name" value="GalKase_gal_bdg"/>
    <property type="match status" value="1"/>
</dbReference>
<dbReference type="HOGENOM" id="CLU_017814_2_1_9"/>
<dbReference type="InterPro" id="IPR036554">
    <property type="entry name" value="GHMP_kinase_C_sf"/>
</dbReference>
<comment type="pathway">
    <text evidence="11">Carbohydrate metabolism; galactose metabolism.</text>
</comment>
<keyword evidence="2 11" id="KW-0963">Cytoplasm</keyword>
<comment type="catalytic activity">
    <reaction evidence="11">
        <text>alpha-D-galactose + ATP = alpha-D-galactose 1-phosphate + ADP + H(+)</text>
        <dbReference type="Rhea" id="RHEA:13553"/>
        <dbReference type="ChEBI" id="CHEBI:15378"/>
        <dbReference type="ChEBI" id="CHEBI:28061"/>
        <dbReference type="ChEBI" id="CHEBI:30616"/>
        <dbReference type="ChEBI" id="CHEBI:58336"/>
        <dbReference type="ChEBI" id="CHEBI:456216"/>
        <dbReference type="EC" id="2.7.1.6"/>
    </reaction>
</comment>
<organism evidence="16 17">
    <name type="scientific">Evansella cellulosilytica (strain ATCC 21833 / DSM 2522 / FERM P-1141 / JCM 9156 / N-4)</name>
    <name type="common">Bacillus cellulosilyticus</name>
    <dbReference type="NCBI Taxonomy" id="649639"/>
    <lineage>
        <taxon>Bacteria</taxon>
        <taxon>Bacillati</taxon>
        <taxon>Bacillota</taxon>
        <taxon>Bacilli</taxon>
        <taxon>Bacillales</taxon>
        <taxon>Bacillaceae</taxon>
        <taxon>Evansella</taxon>
    </lineage>
</organism>
<dbReference type="PANTHER" id="PTHR10457">
    <property type="entry name" value="MEVALONATE KINASE/GALACTOKINASE"/>
    <property type="match status" value="1"/>
</dbReference>
<evidence type="ECO:0000256" key="6">
    <source>
        <dbReference type="ARBA" id="ARBA00022777"/>
    </source>
</evidence>
<dbReference type="SUPFAM" id="SSF55060">
    <property type="entry name" value="GHMP Kinase, C-terminal domain"/>
    <property type="match status" value="1"/>
</dbReference>
<dbReference type="FunFam" id="3.30.70.890:FF:000001">
    <property type="entry name" value="Galactokinase"/>
    <property type="match status" value="1"/>
</dbReference>
<protein>
    <recommendedName>
        <fullName evidence="11 12">Galactokinase</fullName>
        <ecNumber evidence="11 12">2.7.1.6</ecNumber>
    </recommendedName>
    <alternativeName>
        <fullName evidence="11">Galactose kinase</fullName>
    </alternativeName>
</protein>
<dbReference type="Pfam" id="PF08544">
    <property type="entry name" value="GHMP_kinases_C"/>
    <property type="match status" value="1"/>
</dbReference>
<evidence type="ECO:0000313" key="17">
    <source>
        <dbReference type="Proteomes" id="UP000001401"/>
    </source>
</evidence>
<keyword evidence="6 11" id="KW-0418">Kinase</keyword>
<evidence type="ECO:0000256" key="10">
    <source>
        <dbReference type="ARBA" id="ARBA00023277"/>
    </source>
</evidence>
<feature type="domain" description="Galactokinase N-terminal" evidence="15">
    <location>
        <begin position="9"/>
        <end position="57"/>
    </location>
</feature>
<feature type="domain" description="GHMP kinase C-terminal" evidence="14">
    <location>
        <begin position="288"/>
        <end position="369"/>
    </location>
</feature>
<comment type="subcellular location">
    <subcellularLocation>
        <location evidence="11">Cytoplasm</location>
    </subcellularLocation>
</comment>
<dbReference type="NCBIfam" id="NF003705">
    <property type="entry name" value="PRK05322.1"/>
    <property type="match status" value="1"/>
</dbReference>
<dbReference type="Pfam" id="PF00288">
    <property type="entry name" value="GHMP_kinases_N"/>
    <property type="match status" value="1"/>
</dbReference>
<evidence type="ECO:0000259" key="14">
    <source>
        <dbReference type="Pfam" id="PF08544"/>
    </source>
</evidence>
<evidence type="ECO:0000256" key="2">
    <source>
        <dbReference type="ARBA" id="ARBA00022490"/>
    </source>
</evidence>
<feature type="domain" description="GHMP kinase N-terminal" evidence="13">
    <location>
        <begin position="94"/>
        <end position="183"/>
    </location>
</feature>
<dbReference type="InterPro" id="IPR022963">
    <property type="entry name" value="Galactokinase_bac"/>
</dbReference>
<dbReference type="GO" id="GO:0004335">
    <property type="term" value="F:galactokinase activity"/>
    <property type="evidence" value="ECO:0007669"/>
    <property type="project" value="UniProtKB-UniRule"/>
</dbReference>
<evidence type="ECO:0000256" key="12">
    <source>
        <dbReference type="NCBIfam" id="TIGR00131"/>
    </source>
</evidence>
<dbReference type="EMBL" id="CP002394">
    <property type="protein sequence ID" value="ADU29316.1"/>
    <property type="molecule type" value="Genomic_DNA"/>
</dbReference>
<dbReference type="GO" id="GO:0006012">
    <property type="term" value="P:galactose metabolic process"/>
    <property type="evidence" value="ECO:0007669"/>
    <property type="project" value="UniProtKB-UniRule"/>
</dbReference>
<dbReference type="InterPro" id="IPR006206">
    <property type="entry name" value="Mevalonate/galactokinase"/>
</dbReference>
<dbReference type="NCBIfam" id="TIGR00131">
    <property type="entry name" value="gal_kin"/>
    <property type="match status" value="1"/>
</dbReference>
<dbReference type="InterPro" id="IPR000705">
    <property type="entry name" value="Galactokinase"/>
</dbReference>
<comment type="function">
    <text evidence="11">Catalyzes the transfer of the gamma-phosphate of ATP to D-galactose to form alpha-D-galactose-1-phosphate (Gal-1-P).</text>
</comment>
<dbReference type="eggNOG" id="COG0153">
    <property type="taxonomic scope" value="Bacteria"/>
</dbReference>
<dbReference type="EC" id="2.7.1.6" evidence="11 12"/>
<dbReference type="GO" id="GO:0005829">
    <property type="term" value="C:cytosol"/>
    <property type="evidence" value="ECO:0007669"/>
    <property type="project" value="TreeGrafter"/>
</dbReference>
<proteinExistence type="inferred from homology"/>
<evidence type="ECO:0000256" key="1">
    <source>
        <dbReference type="ARBA" id="ARBA00006566"/>
    </source>
</evidence>
<dbReference type="GO" id="GO:0000287">
    <property type="term" value="F:magnesium ion binding"/>
    <property type="evidence" value="ECO:0007669"/>
    <property type="project" value="UniProtKB-UniRule"/>
</dbReference>
<feature type="active site" description="Proton acceptor" evidence="11">
    <location>
        <position position="175"/>
    </location>
</feature>
<dbReference type="PRINTS" id="PR00959">
    <property type="entry name" value="MEVGALKINASE"/>
</dbReference>
<dbReference type="Proteomes" id="UP000001401">
    <property type="component" value="Chromosome"/>
</dbReference>
<keyword evidence="5 11" id="KW-0547">Nucleotide-binding</keyword>
<dbReference type="Gene3D" id="3.30.230.10">
    <property type="match status" value="1"/>
</dbReference>
<dbReference type="InterPro" id="IPR019539">
    <property type="entry name" value="GalKase_N"/>
</dbReference>
<feature type="binding site" evidence="11">
    <location>
        <position position="225"/>
    </location>
    <ligand>
        <name>substrate</name>
    </ligand>
</feature>
<dbReference type="PROSITE" id="PS00627">
    <property type="entry name" value="GHMP_KINASES_ATP"/>
    <property type="match status" value="1"/>
</dbReference>
<dbReference type="GO" id="GO:0005524">
    <property type="term" value="F:ATP binding"/>
    <property type="evidence" value="ECO:0007669"/>
    <property type="project" value="UniProtKB-UniRule"/>
</dbReference>
<dbReference type="SUPFAM" id="SSF54211">
    <property type="entry name" value="Ribosomal protein S5 domain 2-like"/>
    <property type="match status" value="1"/>
</dbReference>
<evidence type="ECO:0000259" key="13">
    <source>
        <dbReference type="Pfam" id="PF00288"/>
    </source>
</evidence>
<dbReference type="KEGG" id="bco:Bcell_1043"/>
<keyword evidence="9 11" id="KW-0299">Galactose metabolism</keyword>
<reference evidence="16 17" key="1">
    <citation type="submission" date="2010-12" db="EMBL/GenBank/DDBJ databases">
        <title>Complete sequence of Bacillus cellulosilyticus DSM 2522.</title>
        <authorList>
            <consortium name="US DOE Joint Genome Institute"/>
            <person name="Lucas S."/>
            <person name="Copeland A."/>
            <person name="Lapidus A."/>
            <person name="Cheng J.-F."/>
            <person name="Bruce D."/>
            <person name="Goodwin L."/>
            <person name="Pitluck S."/>
            <person name="Chertkov O."/>
            <person name="Detter J.C."/>
            <person name="Han C."/>
            <person name="Tapia R."/>
            <person name="Land M."/>
            <person name="Hauser L."/>
            <person name="Jeffries C."/>
            <person name="Kyrpides N."/>
            <person name="Ivanova N."/>
            <person name="Mikhailova N."/>
            <person name="Brumm P."/>
            <person name="Mead D."/>
            <person name="Woyke T."/>
        </authorList>
    </citation>
    <scope>NUCLEOTIDE SEQUENCE [LARGE SCALE GENOMIC DNA]</scope>
    <source>
        <strain evidence="17">ATCC 21833 / DSM 2522 / FERM P-1141 / JCM 9156 / N-4</strain>
    </source>
</reference>
<keyword evidence="10 11" id="KW-0119">Carbohydrate metabolism</keyword>
<dbReference type="InterPro" id="IPR013750">
    <property type="entry name" value="GHMP_kinase_C_dom"/>
</dbReference>
<feature type="binding site" evidence="11">
    <location>
        <begin position="34"/>
        <end position="37"/>
    </location>
    <ligand>
        <name>substrate</name>
    </ligand>
</feature>
<dbReference type="STRING" id="649639.Bcell_1043"/>
<dbReference type="RefSeq" id="WP_013487657.1">
    <property type="nucleotide sequence ID" value="NC_014829.1"/>
</dbReference>
<dbReference type="InterPro" id="IPR006203">
    <property type="entry name" value="GHMP_knse_ATP-bd_CS"/>
</dbReference>
<dbReference type="UniPathway" id="UPA00214"/>
<name>E6TQD8_EVAC2</name>
<gene>
    <name evidence="11" type="primary">galK</name>
    <name evidence="16" type="ordered locus">Bcell_1043</name>
</gene>
<evidence type="ECO:0000259" key="15">
    <source>
        <dbReference type="Pfam" id="PF10509"/>
    </source>
</evidence>
<keyword evidence="17" id="KW-1185">Reference proteome</keyword>
<keyword evidence="4 11" id="KW-0479">Metal-binding</keyword>
<dbReference type="Gene3D" id="3.30.70.890">
    <property type="entry name" value="GHMP kinase, C-terminal domain"/>
    <property type="match status" value="1"/>
</dbReference>
<feature type="site" description="Transition state stabilizer" evidence="11">
    <location>
        <position position="28"/>
    </location>
</feature>
<dbReference type="FunFam" id="3.30.230.10:FF:000017">
    <property type="entry name" value="Galactokinase"/>
    <property type="match status" value="1"/>
</dbReference>
<feature type="binding site" evidence="11">
    <location>
        <position position="131"/>
    </location>
    <ligand>
        <name>Mg(2+)</name>
        <dbReference type="ChEBI" id="CHEBI:18420"/>
    </ligand>
</feature>
<keyword evidence="8 11" id="KW-0460">Magnesium</keyword>
<evidence type="ECO:0000256" key="8">
    <source>
        <dbReference type="ARBA" id="ARBA00022842"/>
    </source>
</evidence>
<keyword evidence="7 11" id="KW-0067">ATP-binding</keyword>
<dbReference type="OrthoDB" id="250531at2"/>
<dbReference type="PIRSF" id="PIRSF000530">
    <property type="entry name" value="Galactokinase"/>
    <property type="match status" value="1"/>
</dbReference>
<dbReference type="PRINTS" id="PR00473">
    <property type="entry name" value="GALCTOKINASE"/>
</dbReference>
<evidence type="ECO:0000313" key="16">
    <source>
        <dbReference type="EMBL" id="ADU29316.1"/>
    </source>
</evidence>
<evidence type="ECO:0000256" key="9">
    <source>
        <dbReference type="ARBA" id="ARBA00023144"/>
    </source>
</evidence>
<dbReference type="PANTHER" id="PTHR10457:SF7">
    <property type="entry name" value="GALACTOKINASE-RELATED"/>
    <property type="match status" value="1"/>
</dbReference>
<evidence type="ECO:0000256" key="11">
    <source>
        <dbReference type="HAMAP-Rule" id="MF_00246"/>
    </source>
</evidence>
<feature type="binding site" evidence="11">
    <location>
        <position position="68"/>
    </location>
    <ligand>
        <name>ATP</name>
        <dbReference type="ChEBI" id="CHEBI:30616"/>
    </ligand>
</feature>
<sequence length="390" mass="43501">MEKVYLRNLFFNVFKENEGLRFFFAPGRVNLIGEHTDYNGGLVFPCALSVGTYAVVKERDDDLVRLYSENFPEVGVVTFKLSQLEKNKEHEWANYCKGVLATMEKHGYKGSNGFDAVVYGNIPNGAGLSSSASIELVTAVLWDALQQFNVDRVKLVQYAQEAENDYIGVNCGIMDQFAISMGKEEHAILLDCNTLDYEYAPAKLNGVKLVIANTMKQRGLADSKYNERRAQCERAVAELNQSEEVSIDHLCSLTPAQFEAVQHHIADPVVLKRARHAVYENARTKLAVEKLNEGNVSGFGQLMNESHVSLRDDYEVTGKHLDALVEAAWEEDGVLGSRMTGAGFGGCTVSLIKEENLEEIVKRIEERYKQKTNVTPEFYIVNIGSGAAEF</sequence>
<dbReference type="HAMAP" id="MF_00246">
    <property type="entry name" value="Galactokinase"/>
    <property type="match status" value="1"/>
</dbReference>
<dbReference type="InterPro" id="IPR014721">
    <property type="entry name" value="Ribsml_uS5_D2-typ_fold_subgr"/>
</dbReference>
<evidence type="ECO:0000256" key="7">
    <source>
        <dbReference type="ARBA" id="ARBA00022840"/>
    </source>
</evidence>
<evidence type="ECO:0000256" key="5">
    <source>
        <dbReference type="ARBA" id="ARBA00022741"/>
    </source>
</evidence>
<evidence type="ECO:0000256" key="4">
    <source>
        <dbReference type="ARBA" id="ARBA00022723"/>
    </source>
</evidence>